<accession>A0A6B0YS99</accession>
<feature type="region of interest" description="Disordered" evidence="1">
    <location>
        <begin position="1"/>
        <end position="20"/>
    </location>
</feature>
<proteinExistence type="predicted"/>
<protein>
    <recommendedName>
        <fullName evidence="3">Oxidoreductase</fullName>
    </recommendedName>
</protein>
<evidence type="ECO:0008006" key="3">
    <source>
        <dbReference type="Google" id="ProtNLM"/>
    </source>
</evidence>
<evidence type="ECO:0000313" key="2">
    <source>
        <dbReference type="EMBL" id="MXY93141.1"/>
    </source>
</evidence>
<dbReference type="AlphaFoldDB" id="A0A6B0YS99"/>
<dbReference type="EMBL" id="VXRG01000061">
    <property type="protein sequence ID" value="MXY93141.1"/>
    <property type="molecule type" value="Genomic_DNA"/>
</dbReference>
<name>A0A6B0YS99_9CHLR</name>
<reference evidence="2" key="1">
    <citation type="submission" date="2019-09" db="EMBL/GenBank/DDBJ databases">
        <title>Characterisation of the sponge microbiome using genome-centric metagenomics.</title>
        <authorList>
            <person name="Engelberts J.P."/>
            <person name="Robbins S.J."/>
            <person name="De Goeij J.M."/>
            <person name="Aranda M."/>
            <person name="Bell S.C."/>
            <person name="Webster N.S."/>
        </authorList>
    </citation>
    <scope>NUCLEOTIDE SEQUENCE</scope>
    <source>
        <strain evidence="2">SB0664_bin_27</strain>
    </source>
</reference>
<dbReference type="Pfam" id="PF14100">
    <property type="entry name" value="DUF6807"/>
    <property type="match status" value="1"/>
</dbReference>
<dbReference type="InterPro" id="IPR029475">
    <property type="entry name" value="DUF6807"/>
</dbReference>
<gene>
    <name evidence="2" type="ORF">F4Y42_06780</name>
</gene>
<organism evidence="2">
    <name type="scientific">Caldilineaceae bacterium SB0664_bin_27</name>
    <dbReference type="NCBI Taxonomy" id="2605260"/>
    <lineage>
        <taxon>Bacteria</taxon>
        <taxon>Bacillati</taxon>
        <taxon>Chloroflexota</taxon>
        <taxon>Caldilineae</taxon>
        <taxon>Caldilineales</taxon>
        <taxon>Caldilineaceae</taxon>
    </lineage>
</organism>
<evidence type="ECO:0000256" key="1">
    <source>
        <dbReference type="SAM" id="MobiDB-lite"/>
    </source>
</evidence>
<sequence length="313" mass="34954">MTLSLTHTRNEKTAPHSHRTPGFASLELKWEAVTLFRYIYDPDMPQSESPKPFFHPVNTLAGDLITNYRPHDHVWHKGIQMTIAHLDGQNFWGGGSYRHGEGYVDLPNNGSQRHDGWDSIEVDDNRFAATEKLSWITQSGKHWIDETRNIAVETIDPDAGYWALDFTTSLRNVRGKSLHIGSPTTAGRPLAGYGGLFWRGPRSFDNGEVITAAGHEGADAMGQAAPWLAYTGRHDGSGNASTLAFLDHPANLRYPNKWFIRQTPYACASFAFMFDEVYEFEAGATITQRYRLVIANGGWDAAQVEAAAEVWRG</sequence>
<comment type="caution">
    <text evidence="2">The sequence shown here is derived from an EMBL/GenBank/DDBJ whole genome shotgun (WGS) entry which is preliminary data.</text>
</comment>